<evidence type="ECO:0000256" key="3">
    <source>
        <dbReference type="ARBA" id="ARBA00022692"/>
    </source>
</evidence>
<dbReference type="RefSeq" id="WP_122404968.1">
    <property type="nucleotide sequence ID" value="NZ_LS398110.1"/>
</dbReference>
<dbReference type="InterPro" id="IPR039421">
    <property type="entry name" value="Type_1_exporter"/>
</dbReference>
<dbReference type="SUPFAM" id="SSF90123">
    <property type="entry name" value="ABC transporter transmembrane region"/>
    <property type="match status" value="1"/>
</dbReference>
<evidence type="ECO:0000256" key="2">
    <source>
        <dbReference type="ARBA" id="ARBA00005417"/>
    </source>
</evidence>
<dbReference type="InterPro" id="IPR011527">
    <property type="entry name" value="ABC1_TM_dom"/>
</dbReference>
<feature type="transmembrane region" description="Helical" evidence="10">
    <location>
        <begin position="307"/>
        <end position="329"/>
    </location>
</feature>
<dbReference type="PROSITE" id="PS50990">
    <property type="entry name" value="PEPTIDASE_C39"/>
    <property type="match status" value="1"/>
</dbReference>
<dbReference type="Pfam" id="PF00005">
    <property type="entry name" value="ABC_tran"/>
    <property type="match status" value="1"/>
</dbReference>
<comment type="subcellular location">
    <subcellularLocation>
        <location evidence="1">Cell membrane</location>
        <topology evidence="1">Multi-pass membrane protein</topology>
    </subcellularLocation>
</comment>
<dbReference type="EMBL" id="LS398110">
    <property type="protein sequence ID" value="SPP97637.1"/>
    <property type="molecule type" value="Genomic_DNA"/>
</dbReference>
<feature type="domain" description="ABC transporter" evidence="11">
    <location>
        <begin position="484"/>
        <end position="717"/>
    </location>
</feature>
<evidence type="ECO:0000256" key="5">
    <source>
        <dbReference type="ARBA" id="ARBA00022840"/>
    </source>
</evidence>
<feature type="domain" description="ABC transmembrane type-1" evidence="12">
    <location>
        <begin position="171"/>
        <end position="436"/>
    </location>
</feature>
<evidence type="ECO:0000256" key="10">
    <source>
        <dbReference type="SAM" id="Phobius"/>
    </source>
</evidence>
<evidence type="ECO:0000256" key="1">
    <source>
        <dbReference type="ARBA" id="ARBA00004651"/>
    </source>
</evidence>
<keyword evidence="7 10" id="KW-0472">Membrane</keyword>
<evidence type="ECO:0000259" key="12">
    <source>
        <dbReference type="PROSITE" id="PS50929"/>
    </source>
</evidence>
<dbReference type="PANTHER" id="PTHR24221">
    <property type="entry name" value="ATP-BINDING CASSETTE SUB-FAMILY B"/>
    <property type="match status" value="1"/>
</dbReference>
<dbReference type="InterPro" id="IPR033838">
    <property type="entry name" value="CvaB_peptidase"/>
</dbReference>
<dbReference type="Pfam" id="PF00664">
    <property type="entry name" value="ABC_membrane"/>
    <property type="match status" value="1"/>
</dbReference>
<feature type="transmembrane region" description="Helical" evidence="10">
    <location>
        <begin position="278"/>
        <end position="301"/>
    </location>
</feature>
<comment type="similarity">
    <text evidence="2">Belongs to the ABC transporter superfamily.</text>
</comment>
<dbReference type="PROSITE" id="PS00211">
    <property type="entry name" value="ABC_TRANSPORTER_1"/>
    <property type="match status" value="1"/>
</dbReference>
<dbReference type="PROSITE" id="PS50929">
    <property type="entry name" value="ABC_TM1F"/>
    <property type="match status" value="1"/>
</dbReference>
<dbReference type="Pfam" id="PF03412">
    <property type="entry name" value="Peptidase_C39"/>
    <property type="match status" value="1"/>
</dbReference>
<evidence type="ECO:0000313" key="15">
    <source>
        <dbReference type="Proteomes" id="UP000246085"/>
    </source>
</evidence>
<accession>A0A2U3Q8A9</accession>
<evidence type="ECO:0000256" key="7">
    <source>
        <dbReference type="ARBA" id="ARBA00023136"/>
    </source>
</evidence>
<dbReference type="Gene3D" id="3.90.70.10">
    <property type="entry name" value="Cysteine proteinases"/>
    <property type="match status" value="1"/>
</dbReference>
<dbReference type="InterPro" id="IPR017871">
    <property type="entry name" value="ABC_transporter-like_CS"/>
</dbReference>
<keyword evidence="5" id="KW-0067">ATP-binding</keyword>
<dbReference type="GO" id="GO:0140359">
    <property type="term" value="F:ABC-type transporter activity"/>
    <property type="evidence" value="ECO:0007669"/>
    <property type="project" value="InterPro"/>
</dbReference>
<dbReference type="AlphaFoldDB" id="A0A2U3Q8A9"/>
<evidence type="ECO:0000256" key="4">
    <source>
        <dbReference type="ARBA" id="ARBA00022741"/>
    </source>
</evidence>
<dbReference type="GO" id="GO:0006508">
    <property type="term" value="P:proteolysis"/>
    <property type="evidence" value="ECO:0007669"/>
    <property type="project" value="InterPro"/>
</dbReference>
<dbReference type="GO" id="GO:0016887">
    <property type="term" value="F:ATP hydrolysis activity"/>
    <property type="evidence" value="ECO:0007669"/>
    <property type="project" value="InterPro"/>
</dbReference>
<feature type="compositionally biased region" description="Basic and acidic residues" evidence="9">
    <location>
        <begin position="745"/>
        <end position="773"/>
    </location>
</feature>
<feature type="transmembrane region" description="Helical" evidence="10">
    <location>
        <begin position="167"/>
        <end position="189"/>
    </location>
</feature>
<evidence type="ECO:0000259" key="13">
    <source>
        <dbReference type="PROSITE" id="PS50990"/>
    </source>
</evidence>
<keyword evidence="6 10" id="KW-1133">Transmembrane helix</keyword>
<dbReference type="PROSITE" id="PS50893">
    <property type="entry name" value="ABC_TRANSPORTER_2"/>
    <property type="match status" value="1"/>
</dbReference>
<name>A0A2U3Q8A9_9BRAD</name>
<dbReference type="GO" id="GO:0034040">
    <property type="term" value="F:ATPase-coupled lipid transmembrane transporter activity"/>
    <property type="evidence" value="ECO:0007669"/>
    <property type="project" value="TreeGrafter"/>
</dbReference>
<evidence type="ECO:0000256" key="8">
    <source>
        <dbReference type="ARBA" id="ARBA00024722"/>
    </source>
</evidence>
<evidence type="ECO:0000256" key="9">
    <source>
        <dbReference type="SAM" id="MobiDB-lite"/>
    </source>
</evidence>
<dbReference type="Gene3D" id="1.20.1560.10">
    <property type="entry name" value="ABC transporter type 1, transmembrane domain"/>
    <property type="match status" value="1"/>
</dbReference>
<dbReference type="InterPro" id="IPR005074">
    <property type="entry name" value="Peptidase_C39"/>
</dbReference>
<dbReference type="GO" id="GO:0005524">
    <property type="term" value="F:ATP binding"/>
    <property type="evidence" value="ECO:0007669"/>
    <property type="project" value="UniProtKB-KW"/>
</dbReference>
<dbReference type="CDD" id="cd18567">
    <property type="entry name" value="ABC_6TM_CvaB_RaxB_like"/>
    <property type="match status" value="1"/>
</dbReference>
<dbReference type="CDD" id="cd02419">
    <property type="entry name" value="Peptidase_C39C"/>
    <property type="match status" value="1"/>
</dbReference>
<sequence length="798" mass="88009">MQGLLNFSGRRSLPVIRQTEATECGLACLAMVASYHGHRTDLNSLRRRHPVSLKGVTLRDLMQIAAHLGLACRPLRIEIGHLCQLRVPAILHWDMAHFVVLKAYRRKGIVVHDPAAGEKWLPLTEASRHLTGVALELSPTEKFCRTDERVRLPFSVFWSGMNGSNYAFAQILVLSVVIEILLLAAPFYMQLTVDEVIARGDVDLLIVLGLGFALLLLIRVASTATRSFIILVLQNTLSFQIGARLFHHLVRLPLSFFEKRHIGDILSRFNSIEPIRNVLAEGLITGLIDGLMSVLMLALMFTYSVQLGLVVLLAFALYAALRLALFGMFRQRSEAAIHSKADENSTFIETVRAVQSLKLLNRENEREGQWLNRYAAYINANVRLGRARISFKAMNDTIFGLENVITIYLAARLALDNLITVGMIFAFVSYKLQFAERTALLIEKLVDVRILGLHLERLADIALTPLERGHDLDLSYIRQIRGAIELRNVCFRYAEGEPLILNNVNLCVAPGQFVTIMGPSGCGKSTLVKIMLGLLEPTSGEVLIDGLPLSQIGARVYREQIGAVMQEDQLLSGSIADNICFFDTTFDLQGMIECARIAGIHDDIMAMPMSYNSLIGDMGSSLSSGQKQRVLLARALYRRPKILFLDEGTAHLDTEKEKEINANLRHLNMTRVSVAHRPEITQGADMFIRLGAAAKPFRVGMTSDRPAAAPERDVGATEFAAEGAKSTETAHARDACPGGATGNGAKRDPGSRDANDDCQPPKDYGRPSKDDCNLKPSGDCGKADNPGEALAKIDFSRC</sequence>
<dbReference type="Proteomes" id="UP000246085">
    <property type="component" value="Chromosome BRAD3257"/>
</dbReference>
<dbReference type="SUPFAM" id="SSF52540">
    <property type="entry name" value="P-loop containing nucleoside triphosphate hydrolases"/>
    <property type="match status" value="1"/>
</dbReference>
<reference evidence="14 15" key="1">
    <citation type="submission" date="2018-03" db="EMBL/GenBank/DDBJ databases">
        <authorList>
            <person name="Gully D."/>
        </authorList>
    </citation>
    <scope>NUCLEOTIDE SEQUENCE [LARGE SCALE GENOMIC DNA]</scope>
    <source>
        <strain evidence="14">ORS3257</strain>
    </source>
</reference>
<comment type="function">
    <text evidence="8">Involved in beta-(1--&gt;2)glucan export. Transmembrane domains (TMD) form a pore in the inner membrane and the ATP-binding domain (NBD) is responsible for energy generation.</text>
</comment>
<dbReference type="GO" id="GO:0005886">
    <property type="term" value="C:plasma membrane"/>
    <property type="evidence" value="ECO:0007669"/>
    <property type="project" value="UniProtKB-SubCell"/>
</dbReference>
<evidence type="ECO:0000313" key="14">
    <source>
        <dbReference type="EMBL" id="SPP97637.1"/>
    </source>
</evidence>
<dbReference type="PANTHER" id="PTHR24221:SF606">
    <property type="entry name" value="COLICIN V SECRETION-PROCESSING ATP-BINDING PROTEIN"/>
    <property type="match status" value="1"/>
</dbReference>
<feature type="region of interest" description="Disordered" evidence="9">
    <location>
        <begin position="721"/>
        <end position="787"/>
    </location>
</feature>
<dbReference type="KEGG" id="bvz:BRAD3257_6748"/>
<organism evidence="14 15">
    <name type="scientific">Bradyrhizobium vignae</name>
    <dbReference type="NCBI Taxonomy" id="1549949"/>
    <lineage>
        <taxon>Bacteria</taxon>
        <taxon>Pseudomonadati</taxon>
        <taxon>Pseudomonadota</taxon>
        <taxon>Alphaproteobacteria</taxon>
        <taxon>Hyphomicrobiales</taxon>
        <taxon>Nitrobacteraceae</taxon>
        <taxon>Bradyrhizobium</taxon>
    </lineage>
</organism>
<dbReference type="InterPro" id="IPR036640">
    <property type="entry name" value="ABC1_TM_sf"/>
</dbReference>
<proteinExistence type="inferred from homology"/>
<dbReference type="Gene3D" id="3.40.50.300">
    <property type="entry name" value="P-loop containing nucleotide triphosphate hydrolases"/>
    <property type="match status" value="1"/>
</dbReference>
<evidence type="ECO:0000259" key="11">
    <source>
        <dbReference type="PROSITE" id="PS50893"/>
    </source>
</evidence>
<feature type="domain" description="Peptidase C39" evidence="13">
    <location>
        <begin position="18"/>
        <end position="137"/>
    </location>
</feature>
<protein>
    <submittedName>
        <fullName evidence="14">ABC-type bacteriocin/lantibiotic exporter with N-terminal double-glycine peptidase domain</fullName>
    </submittedName>
</protein>
<keyword evidence="3 10" id="KW-0812">Transmembrane</keyword>
<dbReference type="InterPro" id="IPR003439">
    <property type="entry name" value="ABC_transporter-like_ATP-bd"/>
</dbReference>
<dbReference type="InterPro" id="IPR027417">
    <property type="entry name" value="P-loop_NTPase"/>
</dbReference>
<keyword evidence="4" id="KW-0547">Nucleotide-binding</keyword>
<dbReference type="InterPro" id="IPR003593">
    <property type="entry name" value="AAA+_ATPase"/>
</dbReference>
<gene>
    <name evidence="14" type="ORF">BRAD3257_6748</name>
</gene>
<evidence type="ECO:0000256" key="6">
    <source>
        <dbReference type="ARBA" id="ARBA00022989"/>
    </source>
</evidence>
<feature type="transmembrane region" description="Helical" evidence="10">
    <location>
        <begin position="204"/>
        <end position="221"/>
    </location>
</feature>
<dbReference type="GO" id="GO:0008234">
    <property type="term" value="F:cysteine-type peptidase activity"/>
    <property type="evidence" value="ECO:0007669"/>
    <property type="project" value="InterPro"/>
</dbReference>
<dbReference type="SMART" id="SM00382">
    <property type="entry name" value="AAA"/>
    <property type="match status" value="1"/>
</dbReference>